<dbReference type="OrthoDB" id="76215at2759"/>
<accession>A0A9P7KHT6</accession>
<evidence type="ECO:0008006" key="4">
    <source>
        <dbReference type="Google" id="ProtNLM"/>
    </source>
</evidence>
<sequence>MAHPDSADKENSQKKPATKAKKGKGEKKSNPSRTKWTSADDATLFNVLKDQQALGNHADNNWKAVVWTKAAKALARSEENTNSAKKPKGCSDHWTLVNSLILIH</sequence>
<name>A0A9P7KHT6_9AGAR</name>
<proteinExistence type="predicted"/>
<feature type="compositionally biased region" description="Basic residues" evidence="1">
    <location>
        <begin position="16"/>
        <end position="25"/>
    </location>
</feature>
<dbReference type="EMBL" id="JABCKI010000541">
    <property type="protein sequence ID" value="KAG5650144.1"/>
    <property type="molecule type" value="Genomic_DNA"/>
</dbReference>
<organism evidence="2 3">
    <name type="scientific">Sphagnurus paluster</name>
    <dbReference type="NCBI Taxonomy" id="117069"/>
    <lineage>
        <taxon>Eukaryota</taxon>
        <taxon>Fungi</taxon>
        <taxon>Dikarya</taxon>
        <taxon>Basidiomycota</taxon>
        <taxon>Agaricomycotina</taxon>
        <taxon>Agaricomycetes</taxon>
        <taxon>Agaricomycetidae</taxon>
        <taxon>Agaricales</taxon>
        <taxon>Tricholomatineae</taxon>
        <taxon>Lyophyllaceae</taxon>
        <taxon>Sphagnurus</taxon>
    </lineage>
</organism>
<evidence type="ECO:0000256" key="1">
    <source>
        <dbReference type="SAM" id="MobiDB-lite"/>
    </source>
</evidence>
<dbReference type="AlphaFoldDB" id="A0A9P7KHT6"/>
<comment type="caution">
    <text evidence="2">The sequence shown here is derived from an EMBL/GenBank/DDBJ whole genome shotgun (WGS) entry which is preliminary data.</text>
</comment>
<protein>
    <recommendedName>
        <fullName evidence="4">Myb-like domain-containing protein</fullName>
    </recommendedName>
</protein>
<feature type="region of interest" description="Disordered" evidence="1">
    <location>
        <begin position="1"/>
        <end position="39"/>
    </location>
</feature>
<gene>
    <name evidence="2" type="ORF">H0H81_000548</name>
</gene>
<reference evidence="2" key="2">
    <citation type="submission" date="2021-10" db="EMBL/GenBank/DDBJ databases">
        <title>Phylogenomics reveals ancestral predisposition of the termite-cultivated fungus Termitomyces towards a domesticated lifestyle.</title>
        <authorList>
            <person name="Auxier B."/>
            <person name="Grum-Grzhimaylo A."/>
            <person name="Cardenas M.E."/>
            <person name="Lodge J.D."/>
            <person name="Laessoe T."/>
            <person name="Pedersen O."/>
            <person name="Smith M.E."/>
            <person name="Kuyper T.W."/>
            <person name="Franco-Molano E.A."/>
            <person name="Baroni T.J."/>
            <person name="Aanen D.K."/>
        </authorList>
    </citation>
    <scope>NUCLEOTIDE SEQUENCE</scope>
    <source>
        <strain evidence="2">D49</strain>
    </source>
</reference>
<keyword evidence="3" id="KW-1185">Reference proteome</keyword>
<reference evidence="2" key="1">
    <citation type="submission" date="2021-02" db="EMBL/GenBank/DDBJ databases">
        <authorList>
            <person name="Nieuwenhuis M."/>
            <person name="Van De Peppel L.J.J."/>
        </authorList>
    </citation>
    <scope>NUCLEOTIDE SEQUENCE</scope>
    <source>
        <strain evidence="2">D49</strain>
    </source>
</reference>
<feature type="compositionally biased region" description="Basic and acidic residues" evidence="1">
    <location>
        <begin position="1"/>
        <end position="13"/>
    </location>
</feature>
<evidence type="ECO:0000313" key="3">
    <source>
        <dbReference type="Proteomes" id="UP000717328"/>
    </source>
</evidence>
<evidence type="ECO:0000313" key="2">
    <source>
        <dbReference type="EMBL" id="KAG5650144.1"/>
    </source>
</evidence>
<dbReference type="Proteomes" id="UP000717328">
    <property type="component" value="Unassembled WGS sequence"/>
</dbReference>